<dbReference type="SUPFAM" id="SSF52540">
    <property type="entry name" value="P-loop containing nucleoside triphosphate hydrolases"/>
    <property type="match status" value="2"/>
</dbReference>
<evidence type="ECO:0000256" key="3">
    <source>
        <dbReference type="SAM" id="MobiDB-lite"/>
    </source>
</evidence>
<dbReference type="PANTHER" id="PTHR42855:SF2">
    <property type="entry name" value="DRUG RESISTANCE ABC TRANSPORTER,ATP-BINDING PROTEIN"/>
    <property type="match status" value="1"/>
</dbReference>
<dbReference type="InterPro" id="IPR051309">
    <property type="entry name" value="ABCF_ATPase"/>
</dbReference>
<accession>A0A0R2HV07</accession>
<dbReference type="InterPro" id="IPR017871">
    <property type="entry name" value="ABC_transporter-like_CS"/>
</dbReference>
<dbReference type="Pfam" id="PF00005">
    <property type="entry name" value="ABC_tran"/>
    <property type="match status" value="2"/>
</dbReference>
<keyword evidence="7" id="KW-1185">Reference proteome</keyword>
<keyword evidence="1" id="KW-0547">Nucleotide-binding</keyword>
<evidence type="ECO:0000256" key="2">
    <source>
        <dbReference type="ARBA" id="ARBA00022840"/>
    </source>
</evidence>
<dbReference type="InterPro" id="IPR027417">
    <property type="entry name" value="P-loop_NTPase"/>
</dbReference>
<name>A0A0R2HV07_9LACO</name>
<proteinExistence type="predicted"/>
<dbReference type="GO" id="GO:0005524">
    <property type="term" value="F:ATP binding"/>
    <property type="evidence" value="ECO:0007669"/>
    <property type="project" value="UniProtKB-KW"/>
</dbReference>
<dbReference type="SMART" id="SM00382">
    <property type="entry name" value="AAA"/>
    <property type="match status" value="2"/>
</dbReference>
<dbReference type="Proteomes" id="UP000076244">
    <property type="component" value="Chromosome"/>
</dbReference>
<dbReference type="PANTHER" id="PTHR42855">
    <property type="entry name" value="ABC TRANSPORTER ATP-BINDING SUBUNIT"/>
    <property type="match status" value="1"/>
</dbReference>
<feature type="region of interest" description="Disordered" evidence="3">
    <location>
        <begin position="231"/>
        <end position="252"/>
    </location>
</feature>
<feature type="domain" description="ABC transporter" evidence="4">
    <location>
        <begin position="4"/>
        <end position="213"/>
    </location>
</feature>
<reference evidence="7 8" key="1">
    <citation type="journal article" date="2016" name="PLoS ONE">
        <title>The Identification of Novel Diagnostic Marker Genes for the Detection of Beer Spoiling Pediococcus damnosus Strains Using the BlAst Diagnostic Gene findEr.</title>
        <authorList>
            <person name="Behr J."/>
            <person name="Geissler A.J."/>
            <person name="Schmid J."/>
            <person name="Zehe A."/>
            <person name="Vogel R.F."/>
        </authorList>
    </citation>
    <scope>NUCLEOTIDE SEQUENCE [LARGE SCALE GENOMIC DNA]</scope>
    <source>
        <strain evidence="5 8">TMW 2.1533</strain>
        <strain evidence="6 7">TMW 2.1535</strain>
    </source>
</reference>
<dbReference type="OrthoDB" id="9762369at2"/>
<feature type="domain" description="ABC transporter" evidence="4">
    <location>
        <begin position="315"/>
        <end position="500"/>
    </location>
</feature>
<dbReference type="EMBL" id="CP012288">
    <property type="protein sequence ID" value="AMV66773.1"/>
    <property type="molecule type" value="Genomic_DNA"/>
</dbReference>
<evidence type="ECO:0000313" key="8">
    <source>
        <dbReference type="Proteomes" id="UP000076405"/>
    </source>
</evidence>
<dbReference type="PROSITE" id="PS00211">
    <property type="entry name" value="ABC_TRANSPORTER_1"/>
    <property type="match status" value="1"/>
</dbReference>
<dbReference type="RefSeq" id="WP_046872309.1">
    <property type="nucleotide sequence ID" value="NZ_BAAAXI010000181.1"/>
</dbReference>
<evidence type="ECO:0000313" key="6">
    <source>
        <dbReference type="EMBL" id="AMV66773.1"/>
    </source>
</evidence>
<dbReference type="Proteomes" id="UP000076405">
    <property type="component" value="Chromosome"/>
</dbReference>
<dbReference type="Gene3D" id="3.40.50.300">
    <property type="entry name" value="P-loop containing nucleotide triphosphate hydrolases"/>
    <property type="match status" value="2"/>
</dbReference>
<keyword evidence="2" id="KW-0067">ATP-binding</keyword>
<organism evidence="5 8">
    <name type="scientific">Pediococcus damnosus</name>
    <dbReference type="NCBI Taxonomy" id="51663"/>
    <lineage>
        <taxon>Bacteria</taxon>
        <taxon>Bacillati</taxon>
        <taxon>Bacillota</taxon>
        <taxon>Bacilli</taxon>
        <taxon>Lactobacillales</taxon>
        <taxon>Lactobacillaceae</taxon>
        <taxon>Pediococcus</taxon>
    </lineage>
</organism>
<evidence type="ECO:0000256" key="1">
    <source>
        <dbReference type="ARBA" id="ARBA00022741"/>
    </source>
</evidence>
<dbReference type="PROSITE" id="PS50893">
    <property type="entry name" value="ABC_TRANSPORTER_2"/>
    <property type="match status" value="2"/>
</dbReference>
<dbReference type="AlphaFoldDB" id="A0A0R2HV07"/>
<evidence type="ECO:0000313" key="5">
    <source>
        <dbReference type="EMBL" id="AMV63326.1"/>
    </source>
</evidence>
<dbReference type="CDD" id="cd03221">
    <property type="entry name" value="ABCF_EF-3"/>
    <property type="match status" value="2"/>
</dbReference>
<sequence>MSKIEIKNLTFGYETQGNLLFDHVNLNLDSNWKLGLIGRNGRGKTTFLNLLQNKLAYQGTIIANLAFDYFPQTITNPNQLTFYVLNDLGVDEQWKVERELNLLGTNPDILWRKFTSLSGGEQTKVLLASLFTQGFNFPLIDEPTNHLDIKARDQVAAYLKQKKQGFIVISHDRNFVNQVADHTLSIEKSNILMYQGNFATYEEQKKLSDIHEKMENAKLKKSITRLKQTAAEKAEWSRSKEGDKYGNPHKKGSGAVYDTGAIGARAARTMKRSLTLKRHMENDIHEKEKLLKNIEYIDPLTMNFQPSYHDRLLTVKKLTLQYQDTSQPLFEPISFDLKKGNCVGIVGPNGAGKSTLVRAILGDFTGKINGEIVQPQHLTISYVRQSYDDNRGTLQQFAEQQHLNYQEFLNNLHKLGLERNVFTTKIEHMSMGQQKKVELAKSLSIPAELYLWDEPLNYLDIFNQEQLETLITSVKPSMLIIEHDREFIKHVTTDVVELKTIK</sequence>
<feature type="compositionally biased region" description="Basic and acidic residues" evidence="3">
    <location>
        <begin position="231"/>
        <end position="246"/>
    </location>
</feature>
<gene>
    <name evidence="5" type="ORF">ADU70_1860</name>
    <name evidence="6" type="ORF">ADU72_0828</name>
</gene>
<dbReference type="EMBL" id="CP012275">
    <property type="protein sequence ID" value="AMV63326.1"/>
    <property type="molecule type" value="Genomic_DNA"/>
</dbReference>
<dbReference type="InterPro" id="IPR003439">
    <property type="entry name" value="ABC_transporter-like_ATP-bd"/>
</dbReference>
<dbReference type="GO" id="GO:0016887">
    <property type="term" value="F:ATP hydrolysis activity"/>
    <property type="evidence" value="ECO:0007669"/>
    <property type="project" value="InterPro"/>
</dbReference>
<evidence type="ECO:0000259" key="4">
    <source>
        <dbReference type="PROSITE" id="PS50893"/>
    </source>
</evidence>
<dbReference type="InterPro" id="IPR003593">
    <property type="entry name" value="AAA+_ATPase"/>
</dbReference>
<dbReference type="KEGG" id="pdm:ADU72_0828"/>
<protein>
    <submittedName>
        <fullName evidence="5">ATPase component of ABC transporter with duplicated ATPase domain</fullName>
    </submittedName>
</protein>
<dbReference type="NCBIfam" id="NF000355">
    <property type="entry name" value="ribo_prot_ABC_F"/>
    <property type="match status" value="1"/>
</dbReference>
<evidence type="ECO:0000313" key="7">
    <source>
        <dbReference type="Proteomes" id="UP000076244"/>
    </source>
</evidence>